<name>A0A8T0DAI4_9TREM</name>
<evidence type="ECO:0000313" key="4">
    <source>
        <dbReference type="Proteomes" id="UP000699462"/>
    </source>
</evidence>
<feature type="region of interest" description="Disordered" evidence="1">
    <location>
        <begin position="172"/>
        <end position="204"/>
    </location>
</feature>
<feature type="non-terminal residue" evidence="3">
    <location>
        <position position="254"/>
    </location>
</feature>
<dbReference type="OrthoDB" id="20828at2759"/>
<evidence type="ECO:0000256" key="2">
    <source>
        <dbReference type="SAM" id="SignalP"/>
    </source>
</evidence>
<evidence type="ECO:0000256" key="1">
    <source>
        <dbReference type="SAM" id="MobiDB-lite"/>
    </source>
</evidence>
<sequence>AHPAFFSLLQICLLEADPLDSLYEQIEYFVENARETEDRVPDNLRTRQVVQECLRLRLTLLISHGVTEPESNSSLFYMVYDMLQSLVHTLAAKSDLEGEHYQNFVKKVRRELAERPPSYGIEQIRPLLPPLRTAYTVIVTGQAAQRMGASGSSGNFLPGSVGAGVNKSGGIAKASNSKGTGKAGGGHSGGGTGSHSAGLRGQGKKRGLTIISKERLAPWDTYDPSKQAMLLSMHGATHIEAIPSRIEEQANRLI</sequence>
<feature type="non-terminal residue" evidence="3">
    <location>
        <position position="1"/>
    </location>
</feature>
<dbReference type="EMBL" id="JTDF01007869">
    <property type="protein sequence ID" value="KAF8564790.1"/>
    <property type="molecule type" value="Genomic_DNA"/>
</dbReference>
<dbReference type="Proteomes" id="UP000699462">
    <property type="component" value="Unassembled WGS sequence"/>
</dbReference>
<proteinExistence type="predicted"/>
<feature type="chain" id="PRO_5035913520" evidence="2">
    <location>
        <begin position="17"/>
        <end position="254"/>
    </location>
</feature>
<feature type="compositionally biased region" description="Gly residues" evidence="1">
    <location>
        <begin position="181"/>
        <end position="193"/>
    </location>
</feature>
<feature type="signal peptide" evidence="2">
    <location>
        <begin position="1"/>
        <end position="16"/>
    </location>
</feature>
<keyword evidence="4" id="KW-1185">Reference proteome</keyword>
<accession>A0A8T0DAI4</accession>
<evidence type="ECO:0000313" key="3">
    <source>
        <dbReference type="EMBL" id="KAF8564790.1"/>
    </source>
</evidence>
<dbReference type="AlphaFoldDB" id="A0A8T0DAI4"/>
<protein>
    <submittedName>
        <fullName evidence="3">Uncharacterized protein</fullName>
    </submittedName>
</protein>
<gene>
    <name evidence="3" type="ORF">P879_12052</name>
</gene>
<keyword evidence="2" id="KW-0732">Signal</keyword>
<organism evidence="3 4">
    <name type="scientific">Paragonimus westermani</name>
    <dbReference type="NCBI Taxonomy" id="34504"/>
    <lineage>
        <taxon>Eukaryota</taxon>
        <taxon>Metazoa</taxon>
        <taxon>Spiralia</taxon>
        <taxon>Lophotrochozoa</taxon>
        <taxon>Platyhelminthes</taxon>
        <taxon>Trematoda</taxon>
        <taxon>Digenea</taxon>
        <taxon>Plagiorchiida</taxon>
        <taxon>Troglotremata</taxon>
        <taxon>Troglotrematidae</taxon>
        <taxon>Paragonimus</taxon>
    </lineage>
</organism>
<comment type="caution">
    <text evidence="3">The sequence shown here is derived from an EMBL/GenBank/DDBJ whole genome shotgun (WGS) entry which is preliminary data.</text>
</comment>
<reference evidence="3 4" key="1">
    <citation type="submission" date="2019-07" db="EMBL/GenBank/DDBJ databases">
        <title>Annotation for the trematode Paragonimus westermani.</title>
        <authorList>
            <person name="Choi Y.-J."/>
        </authorList>
    </citation>
    <scope>NUCLEOTIDE SEQUENCE [LARGE SCALE GENOMIC DNA]</scope>
    <source>
        <strain evidence="3">180907_Pwestermani</strain>
    </source>
</reference>